<protein>
    <submittedName>
        <fullName evidence="1">Uncharacterized protein</fullName>
    </submittedName>
</protein>
<sequence length="87" mass="9438">MAAAQDDKLISFGICSCFRPKYDASCCILARGSMSGNVCDTPDFGSSVDKYRACCKQSGGELKCKTGYRDPKNPWPPEGSYGCNIKH</sequence>
<dbReference type="Proteomes" id="UP000078512">
    <property type="component" value="Unassembled WGS sequence"/>
</dbReference>
<dbReference type="OrthoDB" id="2390373at2759"/>
<evidence type="ECO:0000313" key="1">
    <source>
        <dbReference type="EMBL" id="OAQ25040.1"/>
    </source>
</evidence>
<gene>
    <name evidence="1" type="ORF">K457DRAFT_81297</name>
</gene>
<evidence type="ECO:0000313" key="2">
    <source>
        <dbReference type="Proteomes" id="UP000078512"/>
    </source>
</evidence>
<proteinExistence type="predicted"/>
<dbReference type="EMBL" id="KV442084">
    <property type="protein sequence ID" value="OAQ25040.1"/>
    <property type="molecule type" value="Genomic_DNA"/>
</dbReference>
<organism evidence="1 2">
    <name type="scientific">Linnemannia elongata AG-77</name>
    <dbReference type="NCBI Taxonomy" id="1314771"/>
    <lineage>
        <taxon>Eukaryota</taxon>
        <taxon>Fungi</taxon>
        <taxon>Fungi incertae sedis</taxon>
        <taxon>Mucoromycota</taxon>
        <taxon>Mortierellomycotina</taxon>
        <taxon>Mortierellomycetes</taxon>
        <taxon>Mortierellales</taxon>
        <taxon>Mortierellaceae</taxon>
        <taxon>Linnemannia</taxon>
    </lineage>
</organism>
<dbReference type="AlphaFoldDB" id="A0A197JIR8"/>
<reference evidence="1 2" key="1">
    <citation type="submission" date="2016-05" db="EMBL/GenBank/DDBJ databases">
        <title>Genome sequencing reveals origins of a unique bacterial endosymbiosis in the earliest lineages of terrestrial Fungi.</title>
        <authorList>
            <consortium name="DOE Joint Genome Institute"/>
            <person name="Uehling J."/>
            <person name="Gryganskyi A."/>
            <person name="Hameed K."/>
            <person name="Tschaplinski T."/>
            <person name="Misztal P."/>
            <person name="Wu S."/>
            <person name="Desiro A."/>
            <person name="Vande Pol N."/>
            <person name="Du Z.-Y."/>
            <person name="Zienkiewicz A."/>
            <person name="Zienkiewicz K."/>
            <person name="Morin E."/>
            <person name="Tisserant E."/>
            <person name="Splivallo R."/>
            <person name="Hainaut M."/>
            <person name="Henrissat B."/>
            <person name="Ohm R."/>
            <person name="Kuo A."/>
            <person name="Yan J."/>
            <person name="Lipzen A."/>
            <person name="Nolan M."/>
            <person name="Labutti K."/>
            <person name="Barry K."/>
            <person name="Goldstein A."/>
            <person name="Labbe J."/>
            <person name="Schadt C."/>
            <person name="Tuskan G."/>
            <person name="Grigoriev I."/>
            <person name="Martin F."/>
            <person name="Vilgalys R."/>
            <person name="Bonito G."/>
        </authorList>
    </citation>
    <scope>NUCLEOTIDE SEQUENCE [LARGE SCALE GENOMIC DNA]</scope>
    <source>
        <strain evidence="1 2">AG-77</strain>
    </source>
</reference>
<keyword evidence="2" id="KW-1185">Reference proteome</keyword>
<name>A0A197JIR8_9FUNG</name>
<accession>A0A197JIR8</accession>